<name>A0A285NCN0_9HYPH</name>
<feature type="transmembrane region" description="Helical" evidence="1">
    <location>
        <begin position="144"/>
        <end position="165"/>
    </location>
</feature>
<protein>
    <submittedName>
        <fullName evidence="2">ABC-2 type transport system permease protein</fullName>
    </submittedName>
</protein>
<dbReference type="PANTHER" id="PTHR43471:SF1">
    <property type="entry name" value="ABC TRANSPORTER PERMEASE PROTEIN NOSY-RELATED"/>
    <property type="match status" value="1"/>
</dbReference>
<keyword evidence="3" id="KW-1185">Reference proteome</keyword>
<dbReference type="Pfam" id="PF12679">
    <property type="entry name" value="ABC2_membrane_2"/>
    <property type="match status" value="1"/>
</dbReference>
<keyword evidence="1" id="KW-1133">Transmembrane helix</keyword>
<proteinExistence type="predicted"/>
<evidence type="ECO:0000313" key="2">
    <source>
        <dbReference type="EMBL" id="SNZ07179.1"/>
    </source>
</evidence>
<dbReference type="PANTHER" id="PTHR43471">
    <property type="entry name" value="ABC TRANSPORTER PERMEASE"/>
    <property type="match status" value="1"/>
</dbReference>
<keyword evidence="1" id="KW-0472">Membrane</keyword>
<dbReference type="GO" id="GO:0140359">
    <property type="term" value="F:ABC-type transporter activity"/>
    <property type="evidence" value="ECO:0007669"/>
    <property type="project" value="InterPro"/>
</dbReference>
<feature type="transmembrane region" description="Helical" evidence="1">
    <location>
        <begin position="57"/>
        <end position="77"/>
    </location>
</feature>
<accession>A0A285NCN0</accession>
<gene>
    <name evidence="2" type="ORF">SAMN06265368_0697</name>
</gene>
<dbReference type="AlphaFoldDB" id="A0A285NCN0"/>
<dbReference type="GO" id="GO:0005886">
    <property type="term" value="C:plasma membrane"/>
    <property type="evidence" value="ECO:0007669"/>
    <property type="project" value="UniProtKB-SubCell"/>
</dbReference>
<dbReference type="OrthoDB" id="5333425at2"/>
<evidence type="ECO:0000256" key="1">
    <source>
        <dbReference type="SAM" id="Phobius"/>
    </source>
</evidence>
<feature type="transmembrane region" description="Helical" evidence="1">
    <location>
        <begin position="26"/>
        <end position="45"/>
    </location>
</feature>
<sequence>MSAKARSGLMLSAGLDLKEAMRSRWFHIYSLVFTGLMVLLISMGITESRVLGFTGLSRLLVTFIQLTMAILPLFVLVTTVRSLVGDREAGTLEYLLSFPIKLSDWYWGKLLGRLFVVVVPIGIALVIAAGFSLIKGHALPYMEIAYYSGLVVSLSLCFLGFAFFLSSIAKSTEFALGLSLLTWLLLVAFLDLILIGVLIRENFDPDFVLAIALANPLQTFRTAAMILFDPQLVLLGPAAFLILDNFGSQGYVFWALAYPSALGLIFAALGFWRMRSGDLV</sequence>
<reference evidence="2 3" key="1">
    <citation type="submission" date="2017-09" db="EMBL/GenBank/DDBJ databases">
        <authorList>
            <person name="Ehlers B."/>
            <person name="Leendertz F.H."/>
        </authorList>
    </citation>
    <scope>NUCLEOTIDE SEQUENCE [LARGE SCALE GENOMIC DNA]</scope>
    <source>
        <strain evidence="2 3">DSM 18289</strain>
    </source>
</reference>
<feature type="transmembrane region" description="Helical" evidence="1">
    <location>
        <begin position="177"/>
        <end position="199"/>
    </location>
</feature>
<dbReference type="Proteomes" id="UP000219439">
    <property type="component" value="Unassembled WGS sequence"/>
</dbReference>
<feature type="transmembrane region" description="Helical" evidence="1">
    <location>
        <begin position="219"/>
        <end position="243"/>
    </location>
</feature>
<keyword evidence="1" id="KW-0812">Transmembrane</keyword>
<dbReference type="RefSeq" id="WP_097151999.1">
    <property type="nucleotide sequence ID" value="NZ_OBEL01000001.1"/>
</dbReference>
<feature type="transmembrane region" description="Helical" evidence="1">
    <location>
        <begin position="250"/>
        <end position="272"/>
    </location>
</feature>
<dbReference type="EMBL" id="OBEL01000001">
    <property type="protein sequence ID" value="SNZ07179.1"/>
    <property type="molecule type" value="Genomic_DNA"/>
</dbReference>
<feature type="transmembrane region" description="Helical" evidence="1">
    <location>
        <begin position="110"/>
        <end position="132"/>
    </location>
</feature>
<evidence type="ECO:0000313" key="3">
    <source>
        <dbReference type="Proteomes" id="UP000219439"/>
    </source>
</evidence>
<organism evidence="2 3">
    <name type="scientific">Cohaesibacter gelatinilyticus</name>
    <dbReference type="NCBI Taxonomy" id="372072"/>
    <lineage>
        <taxon>Bacteria</taxon>
        <taxon>Pseudomonadati</taxon>
        <taxon>Pseudomonadota</taxon>
        <taxon>Alphaproteobacteria</taxon>
        <taxon>Hyphomicrobiales</taxon>
        <taxon>Cohaesibacteraceae</taxon>
    </lineage>
</organism>